<evidence type="ECO:0000256" key="5">
    <source>
        <dbReference type="ARBA" id="ARBA00022801"/>
    </source>
</evidence>
<dbReference type="SUPFAM" id="SSF53474">
    <property type="entry name" value="alpha/beta-Hydrolases"/>
    <property type="match status" value="1"/>
</dbReference>
<dbReference type="EC" id="3.1.1.89" evidence="2"/>
<sequence length="255" mass="28178">MAKKMMDTAPGPCRILAYDSREHGETRTASSDLSLNVLAQDLVNIVHKLYGDQAGDIILVGHSMGGAVVTHVTSQSLLKNILGLVVIDVVEGSALDALSSMHSLIESRPKQFGDIEDAIEWSLSEENIRNDKSAKVSVPPLLVKMQEGPSTVYRWRTNLAKTEQYWTDWFTGLSEKFLSSRTAKFLVLAGTDRLDKTLMIGQMQGKFQMAVLPESGHSVQEDQPGLLAANLLQFWKRNERLVLPPKVPIPPKKDA</sequence>
<accession>A0A261XXN0</accession>
<keyword evidence="4" id="KW-0719">Serine esterase</keyword>
<evidence type="ECO:0000256" key="6">
    <source>
        <dbReference type="ARBA" id="ARBA00049203"/>
    </source>
</evidence>
<dbReference type="EMBL" id="MVBO01000104">
    <property type="protein sequence ID" value="OZJ03107.1"/>
    <property type="molecule type" value="Genomic_DNA"/>
</dbReference>
<evidence type="ECO:0000256" key="1">
    <source>
        <dbReference type="ARBA" id="ARBA00008645"/>
    </source>
</evidence>
<evidence type="ECO:0000313" key="8">
    <source>
        <dbReference type="EMBL" id="OZJ03107.1"/>
    </source>
</evidence>
<evidence type="ECO:0000313" key="9">
    <source>
        <dbReference type="Proteomes" id="UP000242875"/>
    </source>
</evidence>
<dbReference type="OrthoDB" id="194865at2759"/>
<reference evidence="8 9" key="1">
    <citation type="journal article" date="2017" name="Mycologia">
        <title>Bifiguratus adelaidae, gen. et sp. nov., a new member of Mucoromycotina in endophytic and soil-dwelling habitats.</title>
        <authorList>
            <person name="Torres-Cruz T.J."/>
            <person name="Billingsley Tobias T.L."/>
            <person name="Almatruk M."/>
            <person name="Hesse C."/>
            <person name="Kuske C.R."/>
            <person name="Desiro A."/>
            <person name="Benucci G.M."/>
            <person name="Bonito G."/>
            <person name="Stajich J.E."/>
            <person name="Dunlap C."/>
            <person name="Arnold A.E."/>
            <person name="Porras-Alfaro A."/>
        </authorList>
    </citation>
    <scope>NUCLEOTIDE SEQUENCE [LARGE SCALE GENOMIC DNA]</scope>
    <source>
        <strain evidence="8 9">AZ0501</strain>
    </source>
</reference>
<dbReference type="InterPro" id="IPR016812">
    <property type="entry name" value="PPase_methylesterase_euk"/>
</dbReference>
<dbReference type="Pfam" id="PF12697">
    <property type="entry name" value="Abhydrolase_6"/>
    <property type="match status" value="1"/>
</dbReference>
<dbReference type="InterPro" id="IPR000073">
    <property type="entry name" value="AB_hydrolase_1"/>
</dbReference>
<gene>
    <name evidence="8" type="ORF">BZG36_03378</name>
</gene>
<evidence type="ECO:0000256" key="4">
    <source>
        <dbReference type="ARBA" id="ARBA00022487"/>
    </source>
</evidence>
<evidence type="ECO:0000256" key="3">
    <source>
        <dbReference type="ARBA" id="ARBA00020672"/>
    </source>
</evidence>
<dbReference type="InterPro" id="IPR029058">
    <property type="entry name" value="AB_hydrolase_fold"/>
</dbReference>
<comment type="caution">
    <text evidence="8">The sequence shown here is derived from an EMBL/GenBank/DDBJ whole genome shotgun (WGS) entry which is preliminary data.</text>
</comment>
<dbReference type="PANTHER" id="PTHR14189:SF0">
    <property type="entry name" value="PROTEIN PHOSPHATASE METHYLESTERASE 1"/>
    <property type="match status" value="1"/>
</dbReference>
<dbReference type="GO" id="GO:0051723">
    <property type="term" value="F:protein methylesterase activity"/>
    <property type="evidence" value="ECO:0007669"/>
    <property type="project" value="UniProtKB-EC"/>
</dbReference>
<proteinExistence type="inferred from homology"/>
<organism evidence="8 9">
    <name type="scientific">Bifiguratus adelaidae</name>
    <dbReference type="NCBI Taxonomy" id="1938954"/>
    <lineage>
        <taxon>Eukaryota</taxon>
        <taxon>Fungi</taxon>
        <taxon>Fungi incertae sedis</taxon>
        <taxon>Mucoromycota</taxon>
        <taxon>Mucoromycotina</taxon>
        <taxon>Endogonomycetes</taxon>
        <taxon>Endogonales</taxon>
        <taxon>Endogonales incertae sedis</taxon>
        <taxon>Bifiguratus</taxon>
    </lineage>
</organism>
<keyword evidence="9" id="KW-1185">Reference proteome</keyword>
<evidence type="ECO:0000256" key="2">
    <source>
        <dbReference type="ARBA" id="ARBA00013111"/>
    </source>
</evidence>
<feature type="domain" description="AB hydrolase-1" evidence="7">
    <location>
        <begin position="11"/>
        <end position="229"/>
    </location>
</feature>
<dbReference type="Proteomes" id="UP000242875">
    <property type="component" value="Unassembled WGS sequence"/>
</dbReference>
<evidence type="ECO:0000259" key="7">
    <source>
        <dbReference type="Pfam" id="PF12697"/>
    </source>
</evidence>
<protein>
    <recommendedName>
        <fullName evidence="3">Protein phosphatase methylesterase 1</fullName>
        <ecNumber evidence="2">3.1.1.89</ecNumber>
    </recommendedName>
</protein>
<keyword evidence="5" id="KW-0378">Hydrolase</keyword>
<dbReference type="PANTHER" id="PTHR14189">
    <property type="entry name" value="PROTEIN PHOSPHATASE METHYLESTERASE-1 RELATED"/>
    <property type="match status" value="1"/>
</dbReference>
<comment type="catalytic activity">
    <reaction evidence="6">
        <text>[phosphatase 2A protein]-C-terminal L-leucine methyl ester + H2O = [phosphatase 2A protein]-C-terminal L-leucine + methanol + H(+)</text>
        <dbReference type="Rhea" id="RHEA:48548"/>
        <dbReference type="Rhea" id="RHEA-COMP:12134"/>
        <dbReference type="Rhea" id="RHEA-COMP:12135"/>
        <dbReference type="ChEBI" id="CHEBI:15377"/>
        <dbReference type="ChEBI" id="CHEBI:15378"/>
        <dbReference type="ChEBI" id="CHEBI:17790"/>
        <dbReference type="ChEBI" id="CHEBI:90516"/>
        <dbReference type="ChEBI" id="CHEBI:90517"/>
        <dbReference type="EC" id="3.1.1.89"/>
    </reaction>
</comment>
<name>A0A261XXN0_9FUNG</name>
<dbReference type="AlphaFoldDB" id="A0A261XXN0"/>
<comment type="similarity">
    <text evidence="1">Belongs to the AB hydrolase superfamily.</text>
</comment>
<dbReference type="Gene3D" id="3.40.50.1820">
    <property type="entry name" value="alpha/beta hydrolase"/>
    <property type="match status" value="1"/>
</dbReference>